<keyword evidence="1" id="KW-1133">Transmembrane helix</keyword>
<dbReference type="AlphaFoldDB" id="A0A5N5FXI8"/>
<gene>
    <name evidence="2" type="ORF">D8674_004009</name>
</gene>
<evidence type="ECO:0000313" key="3">
    <source>
        <dbReference type="Proteomes" id="UP000327157"/>
    </source>
</evidence>
<evidence type="ECO:0000256" key="1">
    <source>
        <dbReference type="SAM" id="Phobius"/>
    </source>
</evidence>
<comment type="caution">
    <text evidence="2">The sequence shown here is derived from an EMBL/GenBank/DDBJ whole genome shotgun (WGS) entry which is preliminary data.</text>
</comment>
<protein>
    <submittedName>
        <fullName evidence="2">Uncharacterized protein</fullName>
    </submittedName>
</protein>
<evidence type="ECO:0000313" key="2">
    <source>
        <dbReference type="EMBL" id="KAB2603004.1"/>
    </source>
</evidence>
<sequence>MSLLLVAVDVLFGGVVASLVVVVLIGHGIFRAALDDGVPDVLYIPVRSNKSLPIAVCCRNELEAFVNQLWLTQSNMLHSQCTLPIEDLAAIGRTCDNVKYGRSEIAECDIVAYQNLIQKG</sequence>
<keyword evidence="1" id="KW-0812">Transmembrane</keyword>
<accession>A0A5N5FXI8</accession>
<dbReference type="EMBL" id="SMOL01000695">
    <property type="protein sequence ID" value="KAB2603004.1"/>
    <property type="molecule type" value="Genomic_DNA"/>
</dbReference>
<name>A0A5N5FXI8_9ROSA</name>
<keyword evidence="3" id="KW-1185">Reference proteome</keyword>
<organism evidence="2 3">
    <name type="scientific">Pyrus ussuriensis x Pyrus communis</name>
    <dbReference type="NCBI Taxonomy" id="2448454"/>
    <lineage>
        <taxon>Eukaryota</taxon>
        <taxon>Viridiplantae</taxon>
        <taxon>Streptophyta</taxon>
        <taxon>Embryophyta</taxon>
        <taxon>Tracheophyta</taxon>
        <taxon>Spermatophyta</taxon>
        <taxon>Magnoliopsida</taxon>
        <taxon>eudicotyledons</taxon>
        <taxon>Gunneridae</taxon>
        <taxon>Pentapetalae</taxon>
        <taxon>rosids</taxon>
        <taxon>fabids</taxon>
        <taxon>Rosales</taxon>
        <taxon>Rosaceae</taxon>
        <taxon>Amygdaloideae</taxon>
        <taxon>Maleae</taxon>
        <taxon>Pyrus</taxon>
    </lineage>
</organism>
<proteinExistence type="predicted"/>
<dbReference type="Proteomes" id="UP000327157">
    <property type="component" value="Chromosome 10"/>
</dbReference>
<keyword evidence="1" id="KW-0472">Membrane</keyword>
<reference evidence="2 3" key="3">
    <citation type="submission" date="2019-11" db="EMBL/GenBank/DDBJ databases">
        <title>A de novo genome assembly of a pear dwarfing rootstock.</title>
        <authorList>
            <person name="Wang F."/>
            <person name="Wang J."/>
            <person name="Li S."/>
            <person name="Zhang Y."/>
            <person name="Fang M."/>
            <person name="Ma L."/>
            <person name="Zhao Y."/>
            <person name="Jiang S."/>
        </authorList>
    </citation>
    <scope>NUCLEOTIDE SEQUENCE [LARGE SCALE GENOMIC DNA]</scope>
    <source>
        <strain evidence="2">S2</strain>
        <tissue evidence="2">Leaf</tissue>
    </source>
</reference>
<reference evidence="3" key="2">
    <citation type="submission" date="2019-10" db="EMBL/GenBank/DDBJ databases">
        <title>A de novo genome assembly of a pear dwarfing rootstock.</title>
        <authorList>
            <person name="Wang F."/>
            <person name="Wang J."/>
            <person name="Li S."/>
            <person name="Zhang Y."/>
            <person name="Fang M."/>
            <person name="Ma L."/>
            <person name="Zhao Y."/>
            <person name="Jiang S."/>
        </authorList>
    </citation>
    <scope>NUCLEOTIDE SEQUENCE [LARGE SCALE GENOMIC DNA]</scope>
</reference>
<reference evidence="2 3" key="1">
    <citation type="submission" date="2019-09" db="EMBL/GenBank/DDBJ databases">
        <authorList>
            <person name="Ou C."/>
        </authorList>
    </citation>
    <scope>NUCLEOTIDE SEQUENCE [LARGE SCALE GENOMIC DNA]</scope>
    <source>
        <strain evidence="2">S2</strain>
        <tissue evidence="2">Leaf</tissue>
    </source>
</reference>
<feature type="transmembrane region" description="Helical" evidence="1">
    <location>
        <begin position="6"/>
        <end position="25"/>
    </location>
</feature>